<keyword evidence="3" id="KW-1185">Reference proteome</keyword>
<dbReference type="EMBL" id="KZ303494">
    <property type="protein sequence ID" value="PIA17575.1"/>
    <property type="molecule type" value="Genomic_DNA"/>
</dbReference>
<organism evidence="2 3">
    <name type="scientific">Coemansia reversa (strain ATCC 12441 / NRRL 1564)</name>
    <dbReference type="NCBI Taxonomy" id="763665"/>
    <lineage>
        <taxon>Eukaryota</taxon>
        <taxon>Fungi</taxon>
        <taxon>Fungi incertae sedis</taxon>
        <taxon>Zoopagomycota</taxon>
        <taxon>Kickxellomycotina</taxon>
        <taxon>Kickxellomycetes</taxon>
        <taxon>Kickxellales</taxon>
        <taxon>Kickxellaceae</taxon>
        <taxon>Coemansia</taxon>
    </lineage>
</organism>
<feature type="region of interest" description="Disordered" evidence="1">
    <location>
        <begin position="177"/>
        <end position="206"/>
    </location>
</feature>
<dbReference type="AlphaFoldDB" id="A0A2G5BEY7"/>
<proteinExistence type="predicted"/>
<dbReference type="OrthoDB" id="5588474at2759"/>
<protein>
    <submittedName>
        <fullName evidence="2">Uncharacterized protein</fullName>
    </submittedName>
</protein>
<evidence type="ECO:0000313" key="2">
    <source>
        <dbReference type="EMBL" id="PIA17575.1"/>
    </source>
</evidence>
<sequence length="206" mass="22962">MAETASFSIDLRNTRIHTMSETCGNKTVFVICILRTSEEDSNEETEVLLGFDVDSCECCTQWTEALHTIGGVSRLPVSISNVSVQEALGIPQHLLRRVHSSVSRLSRANWPMPPTTLPATQSDMDEDSVMASRQRGQSVVSSMSNWMLSMQLGSDNAQTVSGNTSLESLSMHFPADTAHQQQNHPSRFPWLRRNIFKPNSDHESLR</sequence>
<reference evidence="2 3" key="1">
    <citation type="journal article" date="2015" name="Genome Biol. Evol.">
        <title>Phylogenomic analyses indicate that early fungi evolved digesting cell walls of algal ancestors of land plants.</title>
        <authorList>
            <person name="Chang Y."/>
            <person name="Wang S."/>
            <person name="Sekimoto S."/>
            <person name="Aerts A.L."/>
            <person name="Choi C."/>
            <person name="Clum A."/>
            <person name="LaButti K.M."/>
            <person name="Lindquist E.A."/>
            <person name="Yee Ngan C."/>
            <person name="Ohm R.A."/>
            <person name="Salamov A.A."/>
            <person name="Grigoriev I.V."/>
            <person name="Spatafora J.W."/>
            <person name="Berbee M.L."/>
        </authorList>
    </citation>
    <scope>NUCLEOTIDE SEQUENCE [LARGE SCALE GENOMIC DNA]</scope>
    <source>
        <strain evidence="2 3">NRRL 1564</strain>
    </source>
</reference>
<dbReference type="Proteomes" id="UP000242474">
    <property type="component" value="Unassembled WGS sequence"/>
</dbReference>
<gene>
    <name evidence="2" type="ORF">COEREDRAFT_80545</name>
</gene>
<name>A0A2G5BEY7_COERN</name>
<evidence type="ECO:0000313" key="3">
    <source>
        <dbReference type="Proteomes" id="UP000242474"/>
    </source>
</evidence>
<evidence type="ECO:0000256" key="1">
    <source>
        <dbReference type="SAM" id="MobiDB-lite"/>
    </source>
</evidence>
<accession>A0A2G5BEY7</accession>